<dbReference type="AlphaFoldDB" id="A0A0M3IED6"/>
<keyword evidence="2" id="KW-1185">Reference proteome</keyword>
<feature type="chain" id="PRO_5005657154" evidence="1">
    <location>
        <begin position="29"/>
        <end position="53"/>
    </location>
</feature>
<feature type="signal peptide" evidence="1">
    <location>
        <begin position="1"/>
        <end position="28"/>
    </location>
</feature>
<dbReference type="WBParaSite" id="ALUE_0001645301-mRNA-1">
    <property type="protein sequence ID" value="ALUE_0001645301-mRNA-1"/>
    <property type="gene ID" value="ALUE_0001645301"/>
</dbReference>
<protein>
    <submittedName>
        <fullName evidence="3">Secreted protein</fullName>
    </submittedName>
</protein>
<evidence type="ECO:0000313" key="2">
    <source>
        <dbReference type="Proteomes" id="UP000036681"/>
    </source>
</evidence>
<accession>A0A0M3IED6</accession>
<sequence>MKSALIAHLNYSCVLLLVHLFDSRVVSSSRHASSPEMDPLADANVFSLFQSAN</sequence>
<evidence type="ECO:0000256" key="1">
    <source>
        <dbReference type="SAM" id="SignalP"/>
    </source>
</evidence>
<name>A0A0M3IED6_ASCLU</name>
<organism evidence="2 3">
    <name type="scientific">Ascaris lumbricoides</name>
    <name type="common">Giant roundworm</name>
    <dbReference type="NCBI Taxonomy" id="6252"/>
    <lineage>
        <taxon>Eukaryota</taxon>
        <taxon>Metazoa</taxon>
        <taxon>Ecdysozoa</taxon>
        <taxon>Nematoda</taxon>
        <taxon>Chromadorea</taxon>
        <taxon>Rhabditida</taxon>
        <taxon>Spirurina</taxon>
        <taxon>Ascaridomorpha</taxon>
        <taxon>Ascaridoidea</taxon>
        <taxon>Ascarididae</taxon>
        <taxon>Ascaris</taxon>
    </lineage>
</organism>
<keyword evidence="1" id="KW-0732">Signal</keyword>
<proteinExistence type="predicted"/>
<dbReference type="Proteomes" id="UP000036681">
    <property type="component" value="Unplaced"/>
</dbReference>
<evidence type="ECO:0000313" key="3">
    <source>
        <dbReference type="WBParaSite" id="ALUE_0001645301-mRNA-1"/>
    </source>
</evidence>
<reference evidence="3" key="1">
    <citation type="submission" date="2017-02" db="UniProtKB">
        <authorList>
            <consortium name="WormBaseParasite"/>
        </authorList>
    </citation>
    <scope>IDENTIFICATION</scope>
</reference>